<dbReference type="EMBL" id="JANBVO010000014">
    <property type="protein sequence ID" value="KAJ9145394.1"/>
    <property type="molecule type" value="Genomic_DNA"/>
</dbReference>
<name>A0AA38VU29_9PEZI</name>
<dbReference type="Proteomes" id="UP001174694">
    <property type="component" value="Unassembled WGS sequence"/>
</dbReference>
<dbReference type="PANTHER" id="PTHR33112">
    <property type="entry name" value="DOMAIN PROTEIN, PUTATIVE-RELATED"/>
    <property type="match status" value="1"/>
</dbReference>
<protein>
    <submittedName>
        <fullName evidence="2">HET-domain-containing protein</fullName>
    </submittedName>
</protein>
<feature type="domain" description="Heterokaryon incompatibility" evidence="1">
    <location>
        <begin position="105"/>
        <end position="259"/>
    </location>
</feature>
<dbReference type="Pfam" id="PF06985">
    <property type="entry name" value="HET"/>
    <property type="match status" value="1"/>
</dbReference>
<reference evidence="2" key="1">
    <citation type="submission" date="2022-07" db="EMBL/GenBank/DDBJ databases">
        <title>Fungi with potential for degradation of polypropylene.</title>
        <authorList>
            <person name="Gostincar C."/>
        </authorList>
    </citation>
    <scope>NUCLEOTIDE SEQUENCE</scope>
    <source>
        <strain evidence="2">EXF-13308</strain>
    </source>
</reference>
<evidence type="ECO:0000313" key="3">
    <source>
        <dbReference type="Proteomes" id="UP001174694"/>
    </source>
</evidence>
<keyword evidence="3" id="KW-1185">Reference proteome</keyword>
<dbReference type="InterPro" id="IPR010730">
    <property type="entry name" value="HET"/>
</dbReference>
<dbReference type="AlphaFoldDB" id="A0AA38VU29"/>
<gene>
    <name evidence="2" type="ORF">NKR23_g5374</name>
</gene>
<evidence type="ECO:0000313" key="2">
    <source>
        <dbReference type="EMBL" id="KAJ9145394.1"/>
    </source>
</evidence>
<organism evidence="2 3">
    <name type="scientific">Pleurostoma richardsiae</name>
    <dbReference type="NCBI Taxonomy" id="41990"/>
    <lineage>
        <taxon>Eukaryota</taxon>
        <taxon>Fungi</taxon>
        <taxon>Dikarya</taxon>
        <taxon>Ascomycota</taxon>
        <taxon>Pezizomycotina</taxon>
        <taxon>Sordariomycetes</taxon>
        <taxon>Sordariomycetidae</taxon>
        <taxon>Calosphaeriales</taxon>
        <taxon>Pleurostomataceae</taxon>
        <taxon>Pleurostoma</taxon>
    </lineage>
</organism>
<proteinExistence type="predicted"/>
<dbReference type="PANTHER" id="PTHR33112:SF10">
    <property type="entry name" value="TOL"/>
    <property type="match status" value="1"/>
</dbReference>
<evidence type="ECO:0000259" key="1">
    <source>
        <dbReference type="Pfam" id="PF06985"/>
    </source>
</evidence>
<sequence length="630" mass="70669">MDSIDLSTICLRVAADPGSAAAENGDVVGSIPEHDPLSKVFVNDMKSWLNTCTKGHEKCTRSISGKALDAWHAQLPTRCLRIGSIDDSGSPNCYLEETLGQTGHYVTLSHRWCDTTETSKTTVLNYEERKSGRNLNLPVLFKDTMRLAFKLGIPYVWIDSVCIIQDGNEWESESLKMADYYQQSIFTVAAAIGTDADGLGLTRIPNRLMPRLARLPYYDKSGQQKGYFYVYQSAQKLTESYSLALTNADLLTRGWVFQEWLLSRRIACFASREPGQRIFFQCQSDPPMNETRDVVKVSESGFFFGDHIRFATDSPPVLWAQWQLAVRKYSAASLTQPEKDRIIALAGVAKECCEAIRSLAESAKYREKARDVTPAVQLDAGDRFIDAYVAGLWLRNIHSELLWDQRCDKTFPRKRVPGIPTWSWASILVPVDWGYQDRAGTCSCELHGVLTENGTYLDAEHILLERQGATEVPLAPHGLDVSTKYGILRLWGRRVSVQVLGDFTRDDWNRRDKMSIPGLDISDFADWRNLTKICLASRPLAICGWGSLEHPDFQEAAAGQRLSTLEALAISEYRAGEFGGTYHTVWNVLFVLSVQRDIGQCYERVGMGRISGLDAEKEMNTTAGKDVMLC</sequence>
<comment type="caution">
    <text evidence="2">The sequence shown here is derived from an EMBL/GenBank/DDBJ whole genome shotgun (WGS) entry which is preliminary data.</text>
</comment>
<accession>A0AA38VU29</accession>